<feature type="region of interest" description="Disordered" evidence="1">
    <location>
        <begin position="110"/>
        <end position="130"/>
    </location>
</feature>
<dbReference type="EMBL" id="RBED01000074">
    <property type="protein sequence ID" value="RNL57380.1"/>
    <property type="molecule type" value="Genomic_DNA"/>
</dbReference>
<name>A0A3N0C564_9MICC</name>
<reference evidence="2 3" key="1">
    <citation type="submission" date="2018-10" db="EMBL/GenBank/DDBJ databases">
        <title>Genome sequencing of Arthrobacter oryzae TNB02.</title>
        <authorList>
            <person name="Cho Y.-J."/>
            <person name="Cho A."/>
            <person name="Kim O.-S."/>
        </authorList>
    </citation>
    <scope>NUCLEOTIDE SEQUENCE [LARGE SCALE GENOMIC DNA]</scope>
    <source>
        <strain evidence="2 3">TNB02</strain>
    </source>
</reference>
<keyword evidence="3" id="KW-1185">Reference proteome</keyword>
<proteinExistence type="predicted"/>
<gene>
    <name evidence="2" type="ORF">D7003_06300</name>
</gene>
<accession>A0A3N0C564</accession>
<sequence length="130" mass="12747">MPGPPWGADTGSGATGSGHGEDSRKPRRVPQKTLVGGGSSSTTPSAPTGSPSSTPTSSTPSSGPTSSPPPARLCAGSERPDLTNNECGMLTSAVDSGGGGRRRLHPDYGAWSGGHGLVCTPPADSGFSST</sequence>
<feature type="compositionally biased region" description="Low complexity" evidence="1">
    <location>
        <begin position="40"/>
        <end position="65"/>
    </location>
</feature>
<comment type="caution">
    <text evidence="2">The sequence shown here is derived from an EMBL/GenBank/DDBJ whole genome shotgun (WGS) entry which is preliminary data.</text>
</comment>
<feature type="region of interest" description="Disordered" evidence="1">
    <location>
        <begin position="1"/>
        <end position="86"/>
    </location>
</feature>
<evidence type="ECO:0000313" key="3">
    <source>
        <dbReference type="Proteomes" id="UP000273807"/>
    </source>
</evidence>
<evidence type="ECO:0000313" key="2">
    <source>
        <dbReference type="EMBL" id="RNL57380.1"/>
    </source>
</evidence>
<organism evidence="2 3">
    <name type="scientific">Arthrobacter oryzae</name>
    <dbReference type="NCBI Taxonomy" id="409290"/>
    <lineage>
        <taxon>Bacteria</taxon>
        <taxon>Bacillati</taxon>
        <taxon>Actinomycetota</taxon>
        <taxon>Actinomycetes</taxon>
        <taxon>Micrococcales</taxon>
        <taxon>Micrococcaceae</taxon>
        <taxon>Arthrobacter</taxon>
    </lineage>
</organism>
<dbReference type="AlphaFoldDB" id="A0A3N0C564"/>
<evidence type="ECO:0000256" key="1">
    <source>
        <dbReference type="SAM" id="MobiDB-lite"/>
    </source>
</evidence>
<protein>
    <submittedName>
        <fullName evidence="2">Uncharacterized protein</fullName>
    </submittedName>
</protein>
<dbReference type="Proteomes" id="UP000273807">
    <property type="component" value="Unassembled WGS sequence"/>
</dbReference>